<keyword evidence="3" id="KW-1185">Reference proteome</keyword>
<evidence type="ECO:0000256" key="1">
    <source>
        <dbReference type="SAM" id="MobiDB-lite"/>
    </source>
</evidence>
<organism evidence="2 3">
    <name type="scientific">Kribbella deserti</name>
    <dbReference type="NCBI Taxonomy" id="1926257"/>
    <lineage>
        <taxon>Bacteria</taxon>
        <taxon>Bacillati</taxon>
        <taxon>Actinomycetota</taxon>
        <taxon>Actinomycetes</taxon>
        <taxon>Propionibacteriales</taxon>
        <taxon>Kribbellaceae</taxon>
        <taxon>Kribbella</taxon>
    </lineage>
</organism>
<evidence type="ECO:0000313" key="2">
    <source>
        <dbReference type="EMBL" id="MFC0623213.1"/>
    </source>
</evidence>
<name>A0ABV6QF89_9ACTN</name>
<feature type="compositionally biased region" description="Basic and acidic residues" evidence="1">
    <location>
        <begin position="245"/>
        <end position="256"/>
    </location>
</feature>
<accession>A0ABV6QF89</accession>
<feature type="compositionally biased region" description="Basic and acidic residues" evidence="1">
    <location>
        <begin position="19"/>
        <end position="31"/>
    </location>
</feature>
<feature type="region of interest" description="Disordered" evidence="1">
    <location>
        <begin position="1"/>
        <end position="57"/>
    </location>
</feature>
<dbReference type="EMBL" id="JBHLTC010000003">
    <property type="protein sequence ID" value="MFC0623213.1"/>
    <property type="molecule type" value="Genomic_DNA"/>
</dbReference>
<feature type="region of interest" description="Disordered" evidence="1">
    <location>
        <begin position="223"/>
        <end position="256"/>
    </location>
</feature>
<feature type="region of interest" description="Disordered" evidence="1">
    <location>
        <begin position="158"/>
        <end position="179"/>
    </location>
</feature>
<dbReference type="Proteomes" id="UP001589890">
    <property type="component" value="Unassembled WGS sequence"/>
</dbReference>
<feature type="compositionally biased region" description="Basic and acidic residues" evidence="1">
    <location>
        <begin position="168"/>
        <end position="179"/>
    </location>
</feature>
<proteinExistence type="predicted"/>
<protein>
    <submittedName>
        <fullName evidence="2">Uncharacterized protein</fullName>
    </submittedName>
</protein>
<reference evidence="2 3" key="1">
    <citation type="submission" date="2024-09" db="EMBL/GenBank/DDBJ databases">
        <authorList>
            <person name="Sun Q."/>
            <person name="Mori K."/>
        </authorList>
    </citation>
    <scope>NUCLEOTIDE SEQUENCE [LARGE SCALE GENOMIC DNA]</scope>
    <source>
        <strain evidence="2 3">CGMCC 1.15906</strain>
    </source>
</reference>
<dbReference type="RefSeq" id="WP_380043909.1">
    <property type="nucleotide sequence ID" value="NZ_JBHLTC010000003.1"/>
</dbReference>
<sequence length="256" mass="28348">MPKSRTSRFADAAVSAEAPTHDDRVTSDERLRRRLAANASGSPFNAESVEDYRRKRQASEKAYEVREDFEVATGAVAAVTQSADGWQARWVLVEHEGAVVVRSLHLEPEDRTTPSGGITTNLLRELSPGRAVAAAAARLSGGLDPQSWEDLRLIHAQRDASEFGPPADESRGPGRPRLSDDHLRAVALAYLEELKGGPGVLKRLGRRFDREWQTMRDQVRIARRRGYLTDAPKAGRKGAMPGPRLLEHDDEQREEA</sequence>
<gene>
    <name evidence="2" type="ORF">ACFFGN_04020</name>
</gene>
<comment type="caution">
    <text evidence="2">The sequence shown here is derived from an EMBL/GenBank/DDBJ whole genome shotgun (WGS) entry which is preliminary data.</text>
</comment>
<evidence type="ECO:0000313" key="3">
    <source>
        <dbReference type="Proteomes" id="UP001589890"/>
    </source>
</evidence>